<protein>
    <recommendedName>
        <fullName evidence="2">Zn(2)-C6 fungal-type domain-containing protein</fullName>
    </recommendedName>
</protein>
<dbReference type="Gene3D" id="4.10.240.10">
    <property type="entry name" value="Zn(2)-C6 fungal-type DNA-binding domain"/>
    <property type="match status" value="1"/>
</dbReference>
<dbReference type="AlphaFoldDB" id="G0WEX1"/>
<dbReference type="eggNOG" id="ENOG502QQTI">
    <property type="taxonomic scope" value="Eukaryota"/>
</dbReference>
<accession>G0WEX1</accession>
<dbReference type="PANTHER" id="PTHR31644">
    <property type="entry name" value="TRANSCRIPTIONAL ACTIVATOR ARO80-RELATED"/>
    <property type="match status" value="1"/>
</dbReference>
<dbReference type="PROSITE" id="PS50048">
    <property type="entry name" value="ZN2_CY6_FUNGAL_2"/>
    <property type="match status" value="1"/>
</dbReference>
<dbReference type="GO" id="GO:0008270">
    <property type="term" value="F:zinc ion binding"/>
    <property type="evidence" value="ECO:0007669"/>
    <property type="project" value="InterPro"/>
</dbReference>
<dbReference type="Pfam" id="PF00172">
    <property type="entry name" value="Zn_clus"/>
    <property type="match status" value="1"/>
</dbReference>
<dbReference type="STRING" id="1071378.G0WEX1"/>
<organism evidence="3 4">
    <name type="scientific">Naumovozyma dairenensis (strain ATCC 10597 / BCRC 20456 / CBS 421 / NBRC 0211 / NRRL Y-12639)</name>
    <name type="common">Saccharomyces dairenensis</name>
    <dbReference type="NCBI Taxonomy" id="1071378"/>
    <lineage>
        <taxon>Eukaryota</taxon>
        <taxon>Fungi</taxon>
        <taxon>Dikarya</taxon>
        <taxon>Ascomycota</taxon>
        <taxon>Saccharomycotina</taxon>
        <taxon>Saccharomycetes</taxon>
        <taxon>Saccharomycetales</taxon>
        <taxon>Saccharomycetaceae</taxon>
        <taxon>Naumovozyma</taxon>
    </lineage>
</organism>
<feature type="region of interest" description="Disordered" evidence="1">
    <location>
        <begin position="776"/>
        <end position="800"/>
    </location>
</feature>
<dbReference type="HOGENOM" id="CLU_005663_0_0_1"/>
<evidence type="ECO:0000256" key="1">
    <source>
        <dbReference type="SAM" id="MobiDB-lite"/>
    </source>
</evidence>
<dbReference type="SUPFAM" id="SSF57701">
    <property type="entry name" value="Zn2/Cys6 DNA-binding domain"/>
    <property type="match status" value="1"/>
</dbReference>
<dbReference type="PANTHER" id="PTHR31644:SF2">
    <property type="entry name" value="TRANSCRIPTIONAL ACTIVATOR ARO80-RELATED"/>
    <property type="match status" value="1"/>
</dbReference>
<dbReference type="SMART" id="SM00066">
    <property type="entry name" value="GAL4"/>
    <property type="match status" value="1"/>
</dbReference>
<dbReference type="GO" id="GO:0045944">
    <property type="term" value="P:positive regulation of transcription by RNA polymerase II"/>
    <property type="evidence" value="ECO:0007669"/>
    <property type="project" value="EnsemblFungi"/>
</dbReference>
<dbReference type="RefSeq" id="XP_003671575.1">
    <property type="nucleotide sequence ID" value="XM_003671527.1"/>
</dbReference>
<gene>
    <name evidence="3" type="primary">NDAI0H01580</name>
    <name evidence="3" type="ordered locus">NDAI_0H01580</name>
</gene>
<dbReference type="InterPro" id="IPR036864">
    <property type="entry name" value="Zn2-C6_fun-type_DNA-bd_sf"/>
</dbReference>
<feature type="domain" description="Zn(2)-C6 fungal-type" evidence="2">
    <location>
        <begin position="26"/>
        <end position="62"/>
    </location>
</feature>
<dbReference type="GO" id="GO:0009074">
    <property type="term" value="P:aromatic amino acid family catabolic process"/>
    <property type="evidence" value="ECO:0007669"/>
    <property type="project" value="EnsemblFungi"/>
</dbReference>
<dbReference type="GeneID" id="11495863"/>
<dbReference type="OMA" id="IWAEAST"/>
<feature type="compositionally biased region" description="Polar residues" evidence="1">
    <location>
        <begin position="777"/>
        <end position="800"/>
    </location>
</feature>
<dbReference type="PROSITE" id="PS00463">
    <property type="entry name" value="ZN2_CY6_FUNGAL_1"/>
    <property type="match status" value="1"/>
</dbReference>
<feature type="region of interest" description="Disordered" evidence="1">
    <location>
        <begin position="71"/>
        <end position="118"/>
    </location>
</feature>
<dbReference type="GO" id="GO:0000981">
    <property type="term" value="F:DNA-binding transcription factor activity, RNA polymerase II-specific"/>
    <property type="evidence" value="ECO:0007669"/>
    <property type="project" value="EnsemblFungi"/>
</dbReference>
<dbReference type="CDD" id="cd00067">
    <property type="entry name" value="GAL4"/>
    <property type="match status" value="1"/>
</dbReference>
<dbReference type="EMBL" id="HE580274">
    <property type="protein sequence ID" value="CCD26332.1"/>
    <property type="molecule type" value="Genomic_DNA"/>
</dbReference>
<dbReference type="GO" id="GO:0005634">
    <property type="term" value="C:nucleus"/>
    <property type="evidence" value="ECO:0007669"/>
    <property type="project" value="EnsemblFungi"/>
</dbReference>
<feature type="compositionally biased region" description="Polar residues" evidence="1">
    <location>
        <begin position="76"/>
        <end position="92"/>
    </location>
</feature>
<dbReference type="KEGG" id="ndi:NDAI_0H01580"/>
<dbReference type="InterPro" id="IPR052780">
    <property type="entry name" value="AAA_Catabolism_Regulators"/>
</dbReference>
<dbReference type="InterPro" id="IPR001138">
    <property type="entry name" value="Zn2Cys6_DnaBD"/>
</dbReference>
<evidence type="ECO:0000313" key="4">
    <source>
        <dbReference type="Proteomes" id="UP000000689"/>
    </source>
</evidence>
<proteinExistence type="predicted"/>
<evidence type="ECO:0000313" key="3">
    <source>
        <dbReference type="EMBL" id="CCD26332.1"/>
    </source>
</evidence>
<evidence type="ECO:0000259" key="2">
    <source>
        <dbReference type="PROSITE" id="PS50048"/>
    </source>
</evidence>
<dbReference type="OrthoDB" id="2262349at2759"/>
<keyword evidence="4" id="KW-1185">Reference proteome</keyword>
<sequence>MCASLLENEVLQKRAPNYKWKRGYKACTNCKLRKVKCDMGPLENPHDPPCARCRREGKTCVFLTTKGRKADLGTSKIPSTTPTLKPNSGNSVSKKRLDSSTDLVNEVPVKIPKTSPSNPISPTKWKIGLTSMQNSLEFLAKAAGNVGFLSAPSAHSAREELNSAVVPKATSLPQEESLMNMTSSLHSDLLNISPIGKLQHKSLPLIDKLNIVRPTPRRKLTDIDYIGPNRLLSESDAIELIDLFFLTMFPFFPNIPLQLQNPKELAQYPILLCAILTISSRYHSFDTFADSINNGQNNKRRHIDVHEKLWIYCQRLISQTIWAEASTRSIGTILAFIIFTEWNPRAIHWNWSDYASDPALNDISKRNMEPQIIKREEEGLTGIDAIRRSDRMAWMLSGTAVRLAQDTGLIRTNTKVAIATHISDTHTAMNMNQRSALSHSFNSDFFDHLSKSRYIGKDSTQVVNENFYLTQILQNKESKERWKKISATFQKDNEETVGQLSDMEYEFLNDEYALYFSKEDNDSSQRPPLPLKFTFVQRAKLELLRIVTLGYETIYYENGEQRLVSDDQRRNLAVLNILSPLIDSWYSNYNSLLKTDAVRPVSPGMHKRKQEAFKMSQNISGETMISDYYYCQLYIFSLALQVDVGQNKLKLNEITRCAIYVEKAYVAAKEILESAGRVHKLKMLKYMPVKWVMRIVRSVAFIVKCYLTLTSGSFSSNPEARTILSLSAISVDETIQTIQDTAIILKEAAPDELHLSTRYSAILLYLCREMKSKHESSQQSKGYDSKSSSNAPLSDDVITNQSGDKMSEDILLKSHAEVAAKDPRTSQENIELQMNKPNLDGKFASDMDFTTDNLNELPGDVANWFTTSGNIGLEFVEPWTEMIEQMYLQSGDANTTFDDLYKEICQDSK</sequence>
<dbReference type="Proteomes" id="UP000000689">
    <property type="component" value="Chromosome 8"/>
</dbReference>
<name>G0WEX1_NAUDC</name>
<reference evidence="3 4" key="1">
    <citation type="journal article" date="2011" name="Proc. Natl. Acad. Sci. U.S.A.">
        <title>Evolutionary erosion of yeast sex chromosomes by mating-type switching accidents.</title>
        <authorList>
            <person name="Gordon J.L."/>
            <person name="Armisen D."/>
            <person name="Proux-Wera E."/>
            <person name="Oheigeartaigh S.S."/>
            <person name="Byrne K.P."/>
            <person name="Wolfe K.H."/>
        </authorList>
    </citation>
    <scope>NUCLEOTIDE SEQUENCE [LARGE SCALE GENOMIC DNA]</scope>
    <source>
        <strain evidence="4">ATCC 10597 / BCRC 20456 / CBS 421 / NBRC 0211 / NRRL Y-12639</strain>
    </source>
</reference>